<dbReference type="Proteomes" id="UP001330016">
    <property type="component" value="Unassembled WGS sequence"/>
</dbReference>
<feature type="region of interest" description="Disordered" evidence="1">
    <location>
        <begin position="869"/>
        <end position="892"/>
    </location>
</feature>
<feature type="compositionally biased region" description="Polar residues" evidence="1">
    <location>
        <begin position="639"/>
        <end position="650"/>
    </location>
</feature>
<gene>
    <name evidence="3" type="ORF">PS435_13820</name>
</gene>
<feature type="chain" id="PRO_5047181299" evidence="2">
    <location>
        <begin position="35"/>
        <end position="1296"/>
    </location>
</feature>
<evidence type="ECO:0000313" key="3">
    <source>
        <dbReference type="EMBL" id="MEE6716929.1"/>
    </source>
</evidence>
<dbReference type="EMBL" id="JAQSGK010000057">
    <property type="protein sequence ID" value="MEE6716929.1"/>
    <property type="molecule type" value="Genomic_DNA"/>
</dbReference>
<reference evidence="3 4" key="1">
    <citation type="submission" date="2023-02" db="EMBL/GenBank/DDBJ databases">
        <title>The predominant lactic acid bacteria and yeasts involved in the spontaneous fermentation of millet during the production of the traditional porridge Hausa koko in Ghana.</title>
        <authorList>
            <person name="Atter A."/>
            <person name="Diaz M."/>
        </authorList>
    </citation>
    <scope>NUCLEOTIDE SEQUENCE [LARGE SCALE GENOMIC DNA]</scope>
    <source>
        <strain evidence="3 4">FI11640</strain>
    </source>
</reference>
<name>A0ABU7T2U0_9LACO</name>
<evidence type="ECO:0000313" key="4">
    <source>
        <dbReference type="Proteomes" id="UP001330016"/>
    </source>
</evidence>
<sequence>MGRQNGNWRRWWLRSALLVMMGVSLVGPSGGVQAATIGDVLDNSVTNSDNKLVDANGQAWDMYSIPHEVWGQNGEKKYIQLRERTADEGSFVKWGYTWDKDWENRGMRMSPDRPSDNTKLWGDRNSGTMAYISFKDPANGGAISGNYGLPFFSLNYVDRDDLVDVQDPVTAANFSGSGKGGTALDNDRLAGVFNPTRVKSKMKRSAATNNQFRLADGETFDNGFIQATGNVPIAAQIAKSESTIDSMLAGNWGVMVRVKVADGIDARSLAAAIDWDKSYYYLTVDSVTLLGQKISDINFPLQFDHHVYLDPHDSHAFFLKVKGIPYGFQTASTGFKGDRARMYLQRSRADYLDYLHNRNISINDQTAETLDKINGNQLSKELNDQLLVDPHDNNQPRFFTSTQENKTIWDPFYGILNEAFKNPGWPWSDLLKVFGSSPIYELGSLGRTASLLNASNPAGDRKMTDYTGFLNGIINIPHILIDPVVSVIVGQFMNKPFKGHAHINFSFDMSKYKGDTDPIKAAFTQGRLPAAPYIDGEFNRGDGNGGLAKSDPNRAPIQIMMYDSSQLVDPYAVTRGMPRSGLNSGSDLRRQLKPGTTPMDYAVIDGKKKEAGTNYNVYSNFSSWTGAIVPYDRHYHENNGSNDTLHSNGKITPGFSRRTATPDPGRDGILVNNSASEEVPIDTIDSLKPFLKLYAPRPKDKVAGVIAPSRYANVFTYYDYDNPSSEPVPVSDEAGPKQIYADQHSGLAVKVTNPKGVNVQTNSQGKDVMTRPLDGEVWHYEGTLNGLPLADATVQLRQPLTPTIDLSTPRYIWLNRSEVKAPRKRDTNVGTWRDPLGDYTENQLTGQISSTLAKQDVVSSSFNAPGTTHSIAANWADDNPQGDPNKPGQFSVDKDKKAKMYYQMPPQKAPKSTFFRGKVKVQRTQAIETSADITIPTTVAGTAEDYYFVLLNNDTPDEMWYTMKKSFVETGDPTIHFMDGKETKFSIAATVDPNGKGVGKYPQNLMLYIPKVKGTKLTNVRVAAPTGMTVKAVPVTVQPNQLSAITDYFDTYQLTFNRAVDKPFSYTYEYEVTKATDIPRDEPFQDMLMSDTQALAISNGLTFDDLKAVNLHHVPSLDFKKQPAPGSNGAIYALPAESLEESYFQVRDNDQSIGKTPHSWTLTAAMSPFVAIGAQDRDDFRIHWGGPSVTKTGPVEGKPDGYHNPTDRTVFPAGNPAPNDFWNYYNHQAAYVTANDTPTVCYTLDRLTEPDAQAADLIRYYPEAKLQVPTGTGVVQDTQYKATITYTLTTPDSTLN</sequence>
<proteinExistence type="predicted"/>
<comment type="caution">
    <text evidence="3">The sequence shown here is derived from an EMBL/GenBank/DDBJ whole genome shotgun (WGS) entry which is preliminary data.</text>
</comment>
<feature type="signal peptide" evidence="2">
    <location>
        <begin position="1"/>
        <end position="34"/>
    </location>
</feature>
<keyword evidence="2" id="KW-0732">Signal</keyword>
<accession>A0ABU7T2U0</accession>
<keyword evidence="4" id="KW-1185">Reference proteome</keyword>
<feature type="region of interest" description="Disordered" evidence="1">
    <location>
        <begin position="639"/>
        <end position="671"/>
    </location>
</feature>
<evidence type="ECO:0000256" key="2">
    <source>
        <dbReference type="SAM" id="SignalP"/>
    </source>
</evidence>
<organism evidence="3 4">
    <name type="scientific">Schleiferilactobacillus harbinensis</name>
    <dbReference type="NCBI Taxonomy" id="304207"/>
    <lineage>
        <taxon>Bacteria</taxon>
        <taxon>Bacillati</taxon>
        <taxon>Bacillota</taxon>
        <taxon>Bacilli</taxon>
        <taxon>Lactobacillales</taxon>
        <taxon>Lactobacillaceae</taxon>
        <taxon>Schleiferilactobacillus</taxon>
    </lineage>
</organism>
<evidence type="ECO:0000256" key="1">
    <source>
        <dbReference type="SAM" id="MobiDB-lite"/>
    </source>
</evidence>
<protein>
    <submittedName>
        <fullName evidence="3">Uncharacterized protein</fullName>
    </submittedName>
</protein>
<dbReference type="RefSeq" id="WP_331244426.1">
    <property type="nucleotide sequence ID" value="NZ_JAQSGJ010000057.1"/>
</dbReference>